<gene>
    <name evidence="1" type="ORF">GCM10010094_61710</name>
</gene>
<comment type="caution">
    <text evidence="1">The sequence shown here is derived from an EMBL/GenBank/DDBJ whole genome shotgun (WGS) entry which is preliminary data.</text>
</comment>
<evidence type="ECO:0000313" key="2">
    <source>
        <dbReference type="Proteomes" id="UP000637788"/>
    </source>
</evidence>
<dbReference type="EMBL" id="BMPQ01000019">
    <property type="protein sequence ID" value="GGK92524.1"/>
    <property type="molecule type" value="Genomic_DNA"/>
</dbReference>
<reference evidence="1" key="2">
    <citation type="submission" date="2020-09" db="EMBL/GenBank/DDBJ databases">
        <authorList>
            <person name="Sun Q."/>
            <person name="Ohkuma M."/>
        </authorList>
    </citation>
    <scope>NUCLEOTIDE SEQUENCE</scope>
    <source>
        <strain evidence="1">JCM 3035</strain>
    </source>
</reference>
<keyword evidence="2" id="KW-1185">Reference proteome</keyword>
<evidence type="ECO:0000313" key="1">
    <source>
        <dbReference type="EMBL" id="GGK92524.1"/>
    </source>
</evidence>
<name>A0A917VJZ5_9ACTN</name>
<organism evidence="1 2">
    <name type="scientific">Streptomyces flaveus</name>
    <dbReference type="NCBI Taxonomy" id="66370"/>
    <lineage>
        <taxon>Bacteria</taxon>
        <taxon>Bacillati</taxon>
        <taxon>Actinomycetota</taxon>
        <taxon>Actinomycetes</taxon>
        <taxon>Kitasatosporales</taxon>
        <taxon>Streptomycetaceae</taxon>
        <taxon>Streptomyces</taxon>
        <taxon>Streptomyces aurantiacus group</taxon>
    </lineage>
</organism>
<dbReference type="AlphaFoldDB" id="A0A917VJZ5"/>
<protein>
    <submittedName>
        <fullName evidence="1">Uncharacterized protein</fullName>
    </submittedName>
</protein>
<reference evidence="1" key="1">
    <citation type="journal article" date="2014" name="Int. J. Syst. Evol. Microbiol.">
        <title>Complete genome sequence of Corynebacterium casei LMG S-19264T (=DSM 44701T), isolated from a smear-ripened cheese.</title>
        <authorList>
            <consortium name="US DOE Joint Genome Institute (JGI-PGF)"/>
            <person name="Walter F."/>
            <person name="Albersmeier A."/>
            <person name="Kalinowski J."/>
            <person name="Ruckert C."/>
        </authorList>
    </citation>
    <scope>NUCLEOTIDE SEQUENCE</scope>
    <source>
        <strain evidence="1">JCM 3035</strain>
    </source>
</reference>
<accession>A0A917VJZ5</accession>
<dbReference type="Proteomes" id="UP000637788">
    <property type="component" value="Unassembled WGS sequence"/>
</dbReference>
<sequence>MQSVSDAITSTFAGAGGGAGESVLGLGLCLLAGSADSAEHPISRVLNKAAATVHMGRRRDLVTVVSFLDMTMGRGMDRLCQEVREVVTGRSGFAEGGTRSPSRHASRF</sequence>
<proteinExistence type="predicted"/>